<feature type="domain" description="Glycoside hydrolase family 5" evidence="3">
    <location>
        <begin position="159"/>
        <end position="349"/>
    </location>
</feature>
<protein>
    <submittedName>
        <fullName evidence="4">Glycoside hydrolase family 5</fullName>
    </submittedName>
</protein>
<evidence type="ECO:0000313" key="5">
    <source>
        <dbReference type="Proteomes" id="UP000694240"/>
    </source>
</evidence>
<dbReference type="PANTHER" id="PTHR31451:SF45">
    <property type="entry name" value="MANNAN ENDO-1,4-BETA-MANNOSIDASE 2"/>
    <property type="match status" value="1"/>
</dbReference>
<comment type="caution">
    <text evidence="4">The sequence shown here is derived from an EMBL/GenBank/DDBJ whole genome shotgun (WGS) entry which is preliminary data.</text>
</comment>
<dbReference type="Pfam" id="PF26410">
    <property type="entry name" value="GH5_mannosidase"/>
    <property type="match status" value="2"/>
</dbReference>
<keyword evidence="2" id="KW-1133">Transmembrane helix</keyword>
<keyword evidence="5" id="KW-1185">Reference proteome</keyword>
<name>A0A8T2AZX1_9BRAS</name>
<evidence type="ECO:0000256" key="1">
    <source>
        <dbReference type="ARBA" id="ARBA00022801"/>
    </source>
</evidence>
<dbReference type="Proteomes" id="UP000694240">
    <property type="component" value="Chromosome 8"/>
</dbReference>
<keyword evidence="1 4" id="KW-0378">Hydrolase</keyword>
<dbReference type="InterPro" id="IPR001547">
    <property type="entry name" value="Glyco_hydro_5"/>
</dbReference>
<gene>
    <name evidence="4" type="ORF">ISN45_Aa03g039960</name>
</gene>
<evidence type="ECO:0000259" key="3">
    <source>
        <dbReference type="Pfam" id="PF26410"/>
    </source>
</evidence>
<dbReference type="GO" id="GO:0000272">
    <property type="term" value="P:polysaccharide catabolic process"/>
    <property type="evidence" value="ECO:0007669"/>
    <property type="project" value="InterPro"/>
</dbReference>
<dbReference type="GO" id="GO:0016985">
    <property type="term" value="F:mannan endo-1,4-beta-mannosidase activity"/>
    <property type="evidence" value="ECO:0007669"/>
    <property type="project" value="TreeGrafter"/>
</dbReference>
<feature type="domain" description="Glycoside hydrolase family 5" evidence="3">
    <location>
        <begin position="41"/>
        <end position="132"/>
    </location>
</feature>
<dbReference type="EMBL" id="JAEFBK010000008">
    <property type="protein sequence ID" value="KAG7579891.1"/>
    <property type="molecule type" value="Genomic_DNA"/>
</dbReference>
<dbReference type="AlphaFoldDB" id="A0A8T2AZX1"/>
<reference evidence="4 5" key="1">
    <citation type="submission" date="2020-12" db="EMBL/GenBank/DDBJ databases">
        <title>Concerted genomic and epigenomic changes stabilize Arabidopsis allopolyploids.</title>
        <authorList>
            <person name="Chen Z."/>
        </authorList>
    </citation>
    <scope>NUCLEOTIDE SEQUENCE [LARGE SCALE GENOMIC DNA]</scope>
    <source>
        <strain evidence="4">Allo738</strain>
        <tissue evidence="4">Leaf</tissue>
    </source>
</reference>
<sequence>MAPTGNGPVIPILGFLTCVAFIYLSFGDLLFDFKRESELGFVKRNGTQFVVDGKALYVNGWNSYWFMDHAVNDHSRHRVGAMLEAGAKMGLTVCRTWAFNDGGYNALQISPGRFDERVFKALDHVIAEAKTHGASAHPMIPSSLTHLSADTSRIISRCCLPAKNSLTGIEYRNDPTIFAWELINEPRCMSDVSGDTLQDWINEMTAFIKSIDNKHLLTVGLEGFYGPNSPKRLTVNPERWASELGSDFVRNSDSPNIDFASVHIYPDHWFHDQGFEEKLKFVVKWMLSHIEDGDKELKKPVLFTEFGLSNLNKDYDPSQRDRFYRTIFDVIYKSAKRKRSGAGTLVWQFLIEGMEGFNDDFGIVPWEQDSIQRLMIEQSCRLSRVTGRHLLDKKSIEMCSHRP</sequence>
<keyword evidence="2" id="KW-0472">Membrane</keyword>
<dbReference type="InterPro" id="IPR045053">
    <property type="entry name" value="MAN-like"/>
</dbReference>
<evidence type="ECO:0000256" key="2">
    <source>
        <dbReference type="SAM" id="Phobius"/>
    </source>
</evidence>
<evidence type="ECO:0000313" key="4">
    <source>
        <dbReference type="EMBL" id="KAG7579891.1"/>
    </source>
</evidence>
<feature type="transmembrane region" description="Helical" evidence="2">
    <location>
        <begin position="12"/>
        <end position="31"/>
    </location>
</feature>
<keyword evidence="2" id="KW-0812">Transmembrane</keyword>
<dbReference type="PANTHER" id="PTHR31451">
    <property type="match status" value="1"/>
</dbReference>
<proteinExistence type="predicted"/>
<organism evidence="4 5">
    <name type="scientific">Arabidopsis thaliana x Arabidopsis arenosa</name>
    <dbReference type="NCBI Taxonomy" id="1240361"/>
    <lineage>
        <taxon>Eukaryota</taxon>
        <taxon>Viridiplantae</taxon>
        <taxon>Streptophyta</taxon>
        <taxon>Embryophyta</taxon>
        <taxon>Tracheophyta</taxon>
        <taxon>Spermatophyta</taxon>
        <taxon>Magnoliopsida</taxon>
        <taxon>eudicotyledons</taxon>
        <taxon>Gunneridae</taxon>
        <taxon>Pentapetalae</taxon>
        <taxon>rosids</taxon>
        <taxon>malvids</taxon>
        <taxon>Brassicales</taxon>
        <taxon>Brassicaceae</taxon>
        <taxon>Camelineae</taxon>
        <taxon>Arabidopsis</taxon>
    </lineage>
</organism>
<accession>A0A8T2AZX1</accession>